<evidence type="ECO:0000313" key="1">
    <source>
        <dbReference type="EMBL" id="TCU91373.1"/>
    </source>
</evidence>
<accession>A0A4R3UM04</accession>
<proteinExistence type="predicted"/>
<gene>
    <name evidence="1" type="ORF">EV671_102692</name>
</gene>
<name>A0A4R3UM04_ROSSA</name>
<dbReference type="EMBL" id="SMBU01000026">
    <property type="protein sequence ID" value="TCU91373.1"/>
    <property type="molecule type" value="Genomic_DNA"/>
</dbReference>
<dbReference type="AlphaFoldDB" id="A0A4R3UM04"/>
<comment type="caution">
    <text evidence="1">The sequence shown here is derived from an EMBL/GenBank/DDBJ whole genome shotgun (WGS) entry which is preliminary data.</text>
</comment>
<evidence type="ECO:0008006" key="3">
    <source>
        <dbReference type="Google" id="ProtNLM"/>
    </source>
</evidence>
<sequence length="45" mass="5208">MRPSTEGTHKVNVLKPHLQTTIWTLLRAGNSQREIERRTGISRHT</sequence>
<dbReference type="Proteomes" id="UP000295110">
    <property type="component" value="Unassembled WGS sequence"/>
</dbReference>
<protein>
    <recommendedName>
        <fullName evidence="3">Homeodomain-like domain-containing protein</fullName>
    </recommendedName>
</protein>
<organism evidence="1 2">
    <name type="scientific">Roseateles saccharophilus</name>
    <name type="common">Pseudomonas saccharophila</name>
    <dbReference type="NCBI Taxonomy" id="304"/>
    <lineage>
        <taxon>Bacteria</taxon>
        <taxon>Pseudomonadati</taxon>
        <taxon>Pseudomonadota</taxon>
        <taxon>Betaproteobacteria</taxon>
        <taxon>Burkholderiales</taxon>
        <taxon>Sphaerotilaceae</taxon>
        <taxon>Roseateles</taxon>
    </lineage>
</organism>
<reference evidence="1 2" key="1">
    <citation type="submission" date="2019-03" db="EMBL/GenBank/DDBJ databases">
        <title>Genomic Encyclopedia of Type Strains, Phase IV (KMG-IV): sequencing the most valuable type-strain genomes for metagenomic binning, comparative biology and taxonomic classification.</title>
        <authorList>
            <person name="Goeker M."/>
        </authorList>
    </citation>
    <scope>NUCLEOTIDE SEQUENCE [LARGE SCALE GENOMIC DNA]</scope>
    <source>
        <strain evidence="1 2">DSM 654</strain>
    </source>
</reference>
<keyword evidence="2" id="KW-1185">Reference proteome</keyword>
<feature type="non-terminal residue" evidence="1">
    <location>
        <position position="45"/>
    </location>
</feature>
<evidence type="ECO:0000313" key="2">
    <source>
        <dbReference type="Proteomes" id="UP000295110"/>
    </source>
</evidence>